<sequence>MRAMAVGDPHKPGFFVVLDRLYDTLSSKIDKWKKEKSKVTGVSKLRDMKGNKKKELWLERVLVAYDLSSALKYLHSLNILYRDLKPDNIGFDVRGDVKLFDFGLSREVHPEDKMADDLYRLSGNTGSLRYMAPEVAKEQPYNETVDVYSFGILMWQMFALETPFSGLNLKTHQENVVRNGARPKINPSWDSIISQILVRCWSENISERPSMNEICETLRKEVSVKSGEQEANDLDISSRTDKSAAEEL</sequence>
<dbReference type="Pfam" id="PF00069">
    <property type="entry name" value="Pkinase"/>
    <property type="match status" value="1"/>
</dbReference>
<dbReference type="InterPro" id="IPR000719">
    <property type="entry name" value="Prot_kinase_dom"/>
</dbReference>
<dbReference type="GO" id="GO:0007165">
    <property type="term" value="P:signal transduction"/>
    <property type="evidence" value="ECO:0007669"/>
    <property type="project" value="TreeGrafter"/>
</dbReference>
<dbReference type="SMART" id="SM00220">
    <property type="entry name" value="S_TKc"/>
    <property type="match status" value="1"/>
</dbReference>
<dbReference type="InterPro" id="IPR011009">
    <property type="entry name" value="Kinase-like_dom_sf"/>
</dbReference>
<feature type="domain" description="Protein kinase" evidence="2">
    <location>
        <begin position="1"/>
        <end position="222"/>
    </location>
</feature>
<dbReference type="PANTHER" id="PTHR23257">
    <property type="entry name" value="SERINE-THREONINE PROTEIN KINASE"/>
    <property type="match status" value="1"/>
</dbReference>
<feature type="region of interest" description="Disordered" evidence="1">
    <location>
        <begin position="223"/>
        <end position="248"/>
    </location>
</feature>
<dbReference type="EMBL" id="HBNS01025005">
    <property type="protein sequence ID" value="CAE4616390.1"/>
    <property type="molecule type" value="Transcribed_RNA"/>
</dbReference>
<dbReference type="GO" id="GO:0005524">
    <property type="term" value="F:ATP binding"/>
    <property type="evidence" value="ECO:0007669"/>
    <property type="project" value="InterPro"/>
</dbReference>
<dbReference type="GO" id="GO:0005737">
    <property type="term" value="C:cytoplasm"/>
    <property type="evidence" value="ECO:0007669"/>
    <property type="project" value="TreeGrafter"/>
</dbReference>
<dbReference type="InterPro" id="IPR050167">
    <property type="entry name" value="Ser_Thr_protein_kinase"/>
</dbReference>
<dbReference type="SUPFAM" id="SSF56112">
    <property type="entry name" value="Protein kinase-like (PK-like)"/>
    <property type="match status" value="1"/>
</dbReference>
<dbReference type="AlphaFoldDB" id="A0A6S9ARD2"/>
<dbReference type="PANTHER" id="PTHR23257:SF958">
    <property type="entry name" value="SERINE_THREONINE-PROTEIN KINASE WNK4"/>
    <property type="match status" value="1"/>
</dbReference>
<evidence type="ECO:0000259" key="2">
    <source>
        <dbReference type="PROSITE" id="PS50011"/>
    </source>
</evidence>
<dbReference type="Gene3D" id="1.10.510.10">
    <property type="entry name" value="Transferase(Phosphotransferase) domain 1"/>
    <property type="match status" value="1"/>
</dbReference>
<feature type="compositionally biased region" description="Basic and acidic residues" evidence="1">
    <location>
        <begin position="236"/>
        <end position="248"/>
    </location>
</feature>
<proteinExistence type="predicted"/>
<name>A0A6S9ARD2_9STRA</name>
<reference evidence="3" key="1">
    <citation type="submission" date="2021-01" db="EMBL/GenBank/DDBJ databases">
        <authorList>
            <person name="Corre E."/>
            <person name="Pelletier E."/>
            <person name="Niang G."/>
            <person name="Scheremetjew M."/>
            <person name="Finn R."/>
            <person name="Kale V."/>
            <person name="Holt S."/>
            <person name="Cochrane G."/>
            <person name="Meng A."/>
            <person name="Brown T."/>
            <person name="Cohen L."/>
        </authorList>
    </citation>
    <scope>NUCLEOTIDE SEQUENCE</scope>
    <source>
        <strain evidence="3">GSO104</strain>
    </source>
</reference>
<accession>A0A6S9ARD2</accession>
<evidence type="ECO:0000256" key="1">
    <source>
        <dbReference type="SAM" id="MobiDB-lite"/>
    </source>
</evidence>
<protein>
    <recommendedName>
        <fullName evidence="2">Protein kinase domain-containing protein</fullName>
    </recommendedName>
</protein>
<organism evidence="3">
    <name type="scientific">Ditylum brightwellii</name>
    <dbReference type="NCBI Taxonomy" id="49249"/>
    <lineage>
        <taxon>Eukaryota</taxon>
        <taxon>Sar</taxon>
        <taxon>Stramenopiles</taxon>
        <taxon>Ochrophyta</taxon>
        <taxon>Bacillariophyta</taxon>
        <taxon>Mediophyceae</taxon>
        <taxon>Lithodesmiophycidae</taxon>
        <taxon>Lithodesmiales</taxon>
        <taxon>Lithodesmiaceae</taxon>
        <taxon>Ditylum</taxon>
    </lineage>
</organism>
<dbReference type="PROSITE" id="PS50011">
    <property type="entry name" value="PROTEIN_KINASE_DOM"/>
    <property type="match status" value="1"/>
</dbReference>
<dbReference type="GO" id="GO:0004672">
    <property type="term" value="F:protein kinase activity"/>
    <property type="evidence" value="ECO:0007669"/>
    <property type="project" value="InterPro"/>
</dbReference>
<gene>
    <name evidence="3" type="ORF">DBRI00130_LOCUS19720</name>
</gene>
<evidence type="ECO:0000313" key="3">
    <source>
        <dbReference type="EMBL" id="CAE4616390.1"/>
    </source>
</evidence>